<comment type="catalytic activity">
    <reaction evidence="8">
        <text>a 2,3-bis-O-phytanyl-sn-glycerol 1-phospholipid + 8 A = a 2,3-bis-O-(geranylgeranyl)-sn-glycerol 1-phospholipid + 8 AH2</text>
        <dbReference type="Rhea" id="RHEA:64376"/>
        <dbReference type="ChEBI" id="CHEBI:13193"/>
        <dbReference type="ChEBI" id="CHEBI:17499"/>
        <dbReference type="ChEBI" id="CHEBI:138139"/>
        <dbReference type="ChEBI" id="CHEBI:138140"/>
    </reaction>
</comment>
<dbReference type="GO" id="GO:0045550">
    <property type="term" value="F:geranylgeranyl reductase activity"/>
    <property type="evidence" value="ECO:0007669"/>
    <property type="project" value="InterPro"/>
</dbReference>
<dbReference type="KEGG" id="mfv:Mfer_1222"/>
<dbReference type="HOGENOM" id="CLU_024648_0_0_2"/>
<comment type="catalytic activity">
    <reaction evidence="8">
        <text>archaetidylserine + 8 AH2 = 2,3-bis-O-phytanyl-sn-glycero-3-phospho-L-serine + 8 A</text>
        <dbReference type="Rhea" id="RHEA:84215"/>
        <dbReference type="ChEBI" id="CHEBI:13193"/>
        <dbReference type="ChEBI" id="CHEBI:17499"/>
        <dbReference type="ChEBI" id="CHEBI:71517"/>
        <dbReference type="ChEBI" id="CHEBI:74853"/>
    </reaction>
</comment>
<feature type="binding site" evidence="8">
    <location>
        <position position="45"/>
    </location>
    <ligand>
        <name>FAD</name>
        <dbReference type="ChEBI" id="CHEBI:57692"/>
    </ligand>
</feature>
<feature type="binding site" evidence="8">
    <location>
        <position position="44"/>
    </location>
    <ligand>
        <name>FAD</name>
        <dbReference type="ChEBI" id="CHEBI:57692"/>
    </ligand>
</feature>
<comment type="function">
    <text evidence="8">Is involved in the reduction of 2,3-digeranylgeranylglycerophospholipids (unsaturated archaeols) into 2,3-diphytanylglycerophospholipids (saturated archaeols) in the biosynthesis of archaeal membrane lipids. Catalyzes the formation of archaetidic acid (2,3-di-O-phytanyl-sn-glyceryl phosphate) from 2,3-di-O-geranylgeranylglyceryl phosphate (DGGGP) via the hydrogenation of each double bond of the isoprenoid chains. Is also probably able to reduce double bonds of geranyl groups in CDP-2,3-bis-O-(geranylgeranyl)-sn-glycerol and archaetidylserine, thus acting at various stages in the biosynthesis of archaeal membrane lipids.</text>
</comment>
<dbReference type="PANTHER" id="PTHR42685">
    <property type="entry name" value="GERANYLGERANYL DIPHOSPHATE REDUCTASE"/>
    <property type="match status" value="1"/>
</dbReference>
<keyword evidence="2 8" id="KW-0285">Flavoprotein</keyword>
<feature type="binding site" evidence="8">
    <location>
        <position position="292"/>
    </location>
    <ligand>
        <name>FAD</name>
        <dbReference type="ChEBI" id="CHEBI:57692"/>
    </ligand>
</feature>
<keyword evidence="7 8" id="KW-1208">Phospholipid metabolism</keyword>
<keyword evidence="11" id="KW-1185">Reference proteome</keyword>
<feature type="binding site" evidence="8">
    <location>
        <position position="371"/>
    </location>
    <ligand>
        <name>a 2,3-bis-O-(geranylgeranyl)-sn-glycerol 1-phospholipid</name>
        <dbReference type="ChEBI" id="CHEBI:138140"/>
    </ligand>
</feature>
<dbReference type="GO" id="GO:0046474">
    <property type="term" value="P:glycerophospholipid biosynthetic process"/>
    <property type="evidence" value="ECO:0007669"/>
    <property type="project" value="UniProtKB-UniRule"/>
</dbReference>
<dbReference type="AlphaFoldDB" id="E3GWT9"/>
<comment type="similarity">
    <text evidence="8">Belongs to the geranylgeranyl reductase family. DGGGPL reductase subfamily.</text>
</comment>
<dbReference type="PANTHER" id="PTHR42685:SF18">
    <property type="entry name" value="DIGERANYLGERANYLGLYCEROPHOSPHOLIPID REDUCTASE"/>
    <property type="match status" value="1"/>
</dbReference>
<feature type="binding site" evidence="8">
    <location>
        <position position="124"/>
    </location>
    <ligand>
        <name>FAD</name>
        <dbReference type="ChEBI" id="CHEBI:57692"/>
    </ligand>
</feature>
<keyword evidence="3 8" id="KW-0274">FAD</keyword>
<reference evidence="10 11" key="1">
    <citation type="journal article" date="2010" name="Stand. Genomic Sci.">
        <title>Complete genome sequence of Methanothermus fervidus type strain (V24S).</title>
        <authorList>
            <person name="Anderson I."/>
            <person name="Djao O.D."/>
            <person name="Misra M."/>
            <person name="Chertkov O."/>
            <person name="Nolan M."/>
            <person name="Lucas S."/>
            <person name="Lapidus A."/>
            <person name="Del Rio T.G."/>
            <person name="Tice H."/>
            <person name="Cheng J.F."/>
            <person name="Tapia R."/>
            <person name="Han C."/>
            <person name="Goodwin L."/>
            <person name="Pitluck S."/>
            <person name="Liolios K."/>
            <person name="Ivanova N."/>
            <person name="Mavromatis K."/>
            <person name="Mikhailova N."/>
            <person name="Pati A."/>
            <person name="Brambilla E."/>
            <person name="Chen A."/>
            <person name="Palaniappan K."/>
            <person name="Land M."/>
            <person name="Hauser L."/>
            <person name="Chang Y.J."/>
            <person name="Jeffries C.D."/>
            <person name="Sikorski J."/>
            <person name="Spring S."/>
            <person name="Rohde M."/>
            <person name="Eichinger K."/>
            <person name="Huber H."/>
            <person name="Wirth R."/>
            <person name="Goker M."/>
            <person name="Detter J.C."/>
            <person name="Woyke T."/>
            <person name="Bristow J."/>
            <person name="Eisen J.A."/>
            <person name="Markowitz V."/>
            <person name="Hugenholtz P."/>
            <person name="Klenk H.P."/>
            <person name="Kyrpides N.C."/>
        </authorList>
    </citation>
    <scope>NUCLEOTIDE SEQUENCE [LARGE SCALE GENOMIC DNA]</scope>
    <source>
        <strain evidence="11">ATCC 43054 / DSM 2088 / JCM 10308 / V24 S</strain>
    </source>
</reference>
<proteinExistence type="inferred from homology"/>
<dbReference type="InterPro" id="IPR011777">
    <property type="entry name" value="Geranylgeranyl_Rdtase_fam"/>
</dbReference>
<protein>
    <recommendedName>
        <fullName evidence="8">Digeranylgeranylglycerophospholipid reductase</fullName>
        <shortName evidence="8">DGGGPL reductase</shortName>
        <ecNumber evidence="8">1.3.-.-</ecNumber>
    </recommendedName>
    <alternativeName>
        <fullName evidence="8">2,3-bis-O-geranylgeranylglyceryl phosphate reductase</fullName>
    </alternativeName>
    <alternativeName>
        <fullName evidence="8">Geranylgeranyl reductase</fullName>
        <shortName evidence="8">GGR</shortName>
    </alternativeName>
</protein>
<dbReference type="GO" id="GO:0050660">
    <property type="term" value="F:flavin adenine dinucleotide binding"/>
    <property type="evidence" value="ECO:0007669"/>
    <property type="project" value="UniProtKB-UniRule"/>
</dbReference>
<dbReference type="OrthoDB" id="6062at2157"/>
<feature type="binding site" evidence="8">
    <location>
        <position position="33"/>
    </location>
    <ligand>
        <name>FAD</name>
        <dbReference type="ChEBI" id="CHEBI:57692"/>
    </ligand>
</feature>
<accession>E3GWT9</accession>
<comment type="miscellaneous">
    <text evidence="8">Reduction reaction proceeds via syn addition of hydrogen for double bonds.</text>
</comment>
<name>E3GWT9_METFV</name>
<feature type="binding site" evidence="8">
    <location>
        <position position="280"/>
    </location>
    <ligand>
        <name>FAD</name>
        <dbReference type="ChEBI" id="CHEBI:57692"/>
    </ligand>
</feature>
<feature type="binding site" evidence="8">
    <location>
        <position position="14"/>
    </location>
    <ligand>
        <name>FAD</name>
        <dbReference type="ChEBI" id="CHEBI:57692"/>
    </ligand>
</feature>
<keyword evidence="6 8" id="KW-0594">Phospholipid biosynthesis</keyword>
<dbReference type="GO" id="GO:0016628">
    <property type="term" value="F:oxidoreductase activity, acting on the CH-CH group of donors, NAD or NADP as acceptor"/>
    <property type="evidence" value="ECO:0007669"/>
    <property type="project" value="InterPro"/>
</dbReference>
<dbReference type="InterPro" id="IPR050407">
    <property type="entry name" value="Geranylgeranyl_reductase"/>
</dbReference>
<evidence type="ECO:0000313" key="11">
    <source>
        <dbReference type="Proteomes" id="UP000002315"/>
    </source>
</evidence>
<feature type="binding site" evidence="8">
    <location>
        <position position="100"/>
    </location>
    <ligand>
        <name>FAD</name>
        <dbReference type="ChEBI" id="CHEBI:57692"/>
    </ligand>
</feature>
<dbReference type="EC" id="1.3.-.-" evidence="8"/>
<evidence type="ECO:0000256" key="2">
    <source>
        <dbReference type="ARBA" id="ARBA00022630"/>
    </source>
</evidence>
<dbReference type="SUPFAM" id="SSF51905">
    <property type="entry name" value="FAD/NAD(P)-binding domain"/>
    <property type="match status" value="1"/>
</dbReference>
<dbReference type="InterPro" id="IPR036188">
    <property type="entry name" value="FAD/NAD-bd_sf"/>
</dbReference>
<evidence type="ECO:0000256" key="8">
    <source>
        <dbReference type="HAMAP-Rule" id="MF_01287"/>
    </source>
</evidence>
<feature type="binding site" evidence="8">
    <location>
        <position position="293"/>
    </location>
    <ligand>
        <name>FAD</name>
        <dbReference type="ChEBI" id="CHEBI:57692"/>
    </ligand>
</feature>
<keyword evidence="1 8" id="KW-0444">Lipid biosynthesis</keyword>
<dbReference type="HAMAP" id="MF_01287">
    <property type="entry name" value="DGGGPL_reductase"/>
    <property type="match status" value="1"/>
</dbReference>
<evidence type="ECO:0000256" key="6">
    <source>
        <dbReference type="ARBA" id="ARBA00023209"/>
    </source>
</evidence>
<evidence type="ECO:0000256" key="7">
    <source>
        <dbReference type="ARBA" id="ARBA00023264"/>
    </source>
</evidence>
<keyword evidence="4 8" id="KW-0560">Oxidoreductase</keyword>
<gene>
    <name evidence="10" type="ordered locus">Mfer_1222</name>
</gene>
<dbReference type="UniPathway" id="UPA00940"/>
<evidence type="ECO:0000256" key="1">
    <source>
        <dbReference type="ARBA" id="ARBA00022516"/>
    </source>
</evidence>
<evidence type="ECO:0000256" key="5">
    <source>
        <dbReference type="ARBA" id="ARBA00023098"/>
    </source>
</evidence>
<dbReference type="Pfam" id="PF12831">
    <property type="entry name" value="FAD_oxidored"/>
    <property type="match status" value="1"/>
</dbReference>
<dbReference type="Gene3D" id="3.50.50.60">
    <property type="entry name" value="FAD/NAD(P)-binding domain"/>
    <property type="match status" value="1"/>
</dbReference>
<feature type="domain" description="Digeranylgeranylglycerophospholipid reductase catalytic" evidence="9">
    <location>
        <begin position="176"/>
        <end position="261"/>
    </location>
</feature>
<dbReference type="NCBIfam" id="TIGR02032">
    <property type="entry name" value="GG-red-SF"/>
    <property type="match status" value="1"/>
</dbReference>
<evidence type="ECO:0000313" key="10">
    <source>
        <dbReference type="EMBL" id="ADP78008.1"/>
    </source>
</evidence>
<dbReference type="GO" id="GO:0046467">
    <property type="term" value="P:membrane lipid biosynthetic process"/>
    <property type="evidence" value="ECO:0007669"/>
    <property type="project" value="InterPro"/>
</dbReference>
<dbReference type="InterPro" id="IPR054715">
    <property type="entry name" value="GGR_cat"/>
</dbReference>
<dbReference type="Pfam" id="PF22578">
    <property type="entry name" value="GGR_cat"/>
    <property type="match status" value="1"/>
</dbReference>
<evidence type="ECO:0000256" key="4">
    <source>
        <dbReference type="ARBA" id="ARBA00023002"/>
    </source>
</evidence>
<dbReference type="GO" id="GO:0016020">
    <property type="term" value="C:membrane"/>
    <property type="evidence" value="ECO:0007669"/>
    <property type="project" value="GOC"/>
</dbReference>
<dbReference type="EMBL" id="CP002278">
    <property type="protein sequence ID" value="ADP78008.1"/>
    <property type="molecule type" value="Genomic_DNA"/>
</dbReference>
<evidence type="ECO:0000259" key="9">
    <source>
        <dbReference type="Pfam" id="PF22578"/>
    </source>
</evidence>
<dbReference type="Proteomes" id="UP000002315">
    <property type="component" value="Chromosome"/>
</dbReference>
<comment type="catalytic activity">
    <reaction evidence="8">
        <text>2,3-bis-O-(phytanyl)-sn-glycerol 1-phosphate + 8 A = 2,3-bis-O-(geranylgeranyl)-sn-glycerol 1-phosphate + 8 AH2</text>
        <dbReference type="Rhea" id="RHEA:64368"/>
        <dbReference type="ChEBI" id="CHEBI:13193"/>
        <dbReference type="ChEBI" id="CHEBI:17499"/>
        <dbReference type="ChEBI" id="CHEBI:58837"/>
        <dbReference type="ChEBI" id="CHEBI:73125"/>
    </reaction>
</comment>
<feature type="binding site" evidence="8">
    <location>
        <position position="47"/>
    </location>
    <ligand>
        <name>FAD</name>
        <dbReference type="ChEBI" id="CHEBI:57692"/>
    </ligand>
</feature>
<organism evidence="10 11">
    <name type="scientific">Methanothermus fervidus (strain ATCC 43054 / DSM 2088 / JCM 10308 / V24 S)</name>
    <dbReference type="NCBI Taxonomy" id="523846"/>
    <lineage>
        <taxon>Archaea</taxon>
        <taxon>Methanobacteriati</taxon>
        <taxon>Methanobacteriota</taxon>
        <taxon>Methanomada group</taxon>
        <taxon>Methanobacteria</taxon>
        <taxon>Methanobacteriales</taxon>
        <taxon>Methanothermaceae</taxon>
        <taxon>Methanothermus</taxon>
    </lineage>
</organism>
<dbReference type="Gene3D" id="3.30.9.10">
    <property type="entry name" value="D-Amino Acid Oxidase, subunit A, domain 2"/>
    <property type="match status" value="1"/>
</dbReference>
<dbReference type="STRING" id="523846.Mfer_1222"/>
<dbReference type="PRINTS" id="PR00420">
    <property type="entry name" value="RNGMNOXGNASE"/>
</dbReference>
<dbReference type="InterPro" id="IPR023590">
    <property type="entry name" value="DGGGPL_reductase"/>
</dbReference>
<evidence type="ECO:0000256" key="3">
    <source>
        <dbReference type="ARBA" id="ARBA00022827"/>
    </source>
</evidence>
<comment type="catalytic activity">
    <reaction evidence="8">
        <text>CDP-2,3-bis-O-(geranylgeranyl)-sn-glycerol + 8 AH2 = CDP-2,3-bis-O-(phytanyl)-sn-glycerol + 8 A</text>
        <dbReference type="Rhea" id="RHEA:84207"/>
        <dbReference type="ChEBI" id="CHEBI:13193"/>
        <dbReference type="ChEBI" id="CHEBI:17499"/>
        <dbReference type="ChEBI" id="CHEBI:58838"/>
        <dbReference type="ChEBI" id="CHEBI:74004"/>
    </reaction>
</comment>
<comment type="caution">
    <text evidence="8">Lacks conserved residue(s) required for the propagation of feature annotation.</text>
</comment>
<comment type="cofactor">
    <cofactor evidence="8">
        <name>FAD</name>
        <dbReference type="ChEBI" id="CHEBI:57692"/>
    </cofactor>
    <text evidence="8">Binds 1 FAD per subunit.</text>
</comment>
<comment type="pathway">
    <text evidence="8">Membrane lipid metabolism; glycerophospholipid metabolism.</text>
</comment>
<sequence>MLKTDVLVVGAGPAGSIAARNAAENGAEVILIDKMSEIGTPKRCAEGISAEGLKRVNIKPKKAWITNEITGVRLVSPNNTSVWLTADKVKFPEAGYILERKIFDKYLAMEAARSGAKIKVKTIARGIDKKNDDIIVHAYCMDEKIDIKTKIVIAADGPESRVARWFGLKTHTKVKDMISAAQFEMVNVDIDDSSCIEFYFGNVAPGGYAWIFPKSDDVANVGLGVLNTKTKKSAYEHLLSFVKENPATKNAQPVEFNVGGVPVAGMHKNLVADGLMVVGDAAGQVNPLTGGGLVTGMVGGMLAGKVAAEAIDKDDNSEKMLKKYEELCKKEIGEEIDKYLKVKNYLLSLSDEELDSIAEAFKDIEFDKVSTRELVKKLIKVSPKALVKLGKLI</sequence>
<keyword evidence="5 8" id="KW-0443">Lipid metabolism</keyword>